<evidence type="ECO:0000313" key="2">
    <source>
        <dbReference type="Proteomes" id="UP001595455"/>
    </source>
</evidence>
<name>A0ABV7B987_9GAMM</name>
<sequence length="44" mass="4675">MAGADTQKIIELTQAMLGRLIEDPSNLYGGGQASKNIVDILSEI</sequence>
<reference evidence="2" key="1">
    <citation type="journal article" date="2019" name="Int. J. Syst. Evol. Microbiol.">
        <title>The Global Catalogue of Microorganisms (GCM) 10K type strain sequencing project: providing services to taxonomists for standard genome sequencing and annotation.</title>
        <authorList>
            <consortium name="The Broad Institute Genomics Platform"/>
            <consortium name="The Broad Institute Genome Sequencing Center for Infectious Disease"/>
            <person name="Wu L."/>
            <person name="Ma J."/>
        </authorList>
    </citation>
    <scope>NUCLEOTIDE SEQUENCE [LARGE SCALE GENOMIC DNA]</scope>
    <source>
        <strain evidence="2">KCTC 62575</strain>
    </source>
</reference>
<comment type="caution">
    <text evidence="1">The sequence shown here is derived from an EMBL/GenBank/DDBJ whole genome shotgun (WGS) entry which is preliminary data.</text>
</comment>
<accession>A0ABV7B987</accession>
<dbReference type="RefSeq" id="WP_265935929.1">
    <property type="nucleotide sequence ID" value="NZ_JBHRSF010000001.1"/>
</dbReference>
<keyword evidence="2" id="KW-1185">Reference proteome</keyword>
<dbReference type="Proteomes" id="UP001595455">
    <property type="component" value="Unassembled WGS sequence"/>
</dbReference>
<protein>
    <submittedName>
        <fullName evidence="1">Uncharacterized protein</fullName>
    </submittedName>
</protein>
<organism evidence="1 2">
    <name type="scientific">Acinetobacter sichuanensis</name>
    <dbReference type="NCBI Taxonomy" id="2136183"/>
    <lineage>
        <taxon>Bacteria</taxon>
        <taxon>Pseudomonadati</taxon>
        <taxon>Pseudomonadota</taxon>
        <taxon>Gammaproteobacteria</taxon>
        <taxon>Moraxellales</taxon>
        <taxon>Moraxellaceae</taxon>
        <taxon>Acinetobacter</taxon>
    </lineage>
</organism>
<evidence type="ECO:0000313" key="1">
    <source>
        <dbReference type="EMBL" id="MFC2993689.1"/>
    </source>
</evidence>
<proteinExistence type="predicted"/>
<dbReference type="EMBL" id="JBHRSF010000001">
    <property type="protein sequence ID" value="MFC2993689.1"/>
    <property type="molecule type" value="Genomic_DNA"/>
</dbReference>
<gene>
    <name evidence="1" type="ORF">ACFODO_00055</name>
</gene>